<protein>
    <submittedName>
        <fullName evidence="2">Uncharacterized protein</fullName>
    </submittedName>
</protein>
<sequence length="60" mass="6689">MPDCPLLGGPFRRFLAAPAFLLLLELFLLGLGKFQYCTEALVVNDLSLVNLGQIVEDFEF</sequence>
<gene>
    <name evidence="2" type="ORF">BIT28_10705</name>
</gene>
<keyword evidence="1" id="KW-1133">Transmembrane helix</keyword>
<evidence type="ECO:0000256" key="1">
    <source>
        <dbReference type="SAM" id="Phobius"/>
    </source>
</evidence>
<comment type="caution">
    <text evidence="2">The sequence shown here is derived from an EMBL/GenBank/DDBJ whole genome shotgun (WGS) entry which is preliminary data.</text>
</comment>
<feature type="transmembrane region" description="Helical" evidence="1">
    <location>
        <begin position="12"/>
        <end position="31"/>
    </location>
</feature>
<keyword evidence="1" id="KW-0472">Membrane</keyword>
<evidence type="ECO:0000313" key="2">
    <source>
        <dbReference type="EMBL" id="OLQ70006.1"/>
    </source>
</evidence>
<evidence type="ECO:0000313" key="3">
    <source>
        <dbReference type="Proteomes" id="UP000186905"/>
    </source>
</evidence>
<keyword evidence="3" id="KW-1185">Reference proteome</keyword>
<name>A0A1Q9G6U0_9GAMM</name>
<proteinExistence type="predicted"/>
<dbReference type="RefSeq" id="WP_245823909.1">
    <property type="nucleotide sequence ID" value="NZ_MJIL01000099.1"/>
</dbReference>
<dbReference type="AlphaFoldDB" id="A0A1Q9G6U0"/>
<accession>A0A1Q9G6U0</accession>
<keyword evidence="1" id="KW-0812">Transmembrane</keyword>
<reference evidence="2 3" key="1">
    <citation type="submission" date="2016-09" db="EMBL/GenBank/DDBJ databases">
        <title>Photobacterium proteolyticum sp. nov. a protease producing bacterium isolated from ocean sediments of Laizhou Bay.</title>
        <authorList>
            <person name="Li Y."/>
        </authorList>
    </citation>
    <scope>NUCLEOTIDE SEQUENCE [LARGE SCALE GENOMIC DNA]</scope>
    <source>
        <strain evidence="2 3">13-12</strain>
    </source>
</reference>
<dbReference type="EMBL" id="MJIL01000099">
    <property type="protein sequence ID" value="OLQ70006.1"/>
    <property type="molecule type" value="Genomic_DNA"/>
</dbReference>
<dbReference type="Proteomes" id="UP000186905">
    <property type="component" value="Unassembled WGS sequence"/>
</dbReference>
<organism evidence="2 3">
    <name type="scientific">Photobacterium proteolyticum</name>
    <dbReference type="NCBI Taxonomy" id="1903952"/>
    <lineage>
        <taxon>Bacteria</taxon>
        <taxon>Pseudomonadati</taxon>
        <taxon>Pseudomonadota</taxon>
        <taxon>Gammaproteobacteria</taxon>
        <taxon>Vibrionales</taxon>
        <taxon>Vibrionaceae</taxon>
        <taxon>Photobacterium</taxon>
    </lineage>
</organism>